<sequence>MKRQTNKDDQIQSNTMPAWHMSLKITQVPAKLHSQILYKSTSNAVRCARVIQK</sequence>
<evidence type="ECO:0000313" key="1">
    <source>
        <dbReference type="EMBL" id="MBX45218.1"/>
    </source>
</evidence>
<proteinExistence type="predicted"/>
<organism evidence="1">
    <name type="scientific">Rhizophora mucronata</name>
    <name type="common">Asiatic mangrove</name>
    <dbReference type="NCBI Taxonomy" id="61149"/>
    <lineage>
        <taxon>Eukaryota</taxon>
        <taxon>Viridiplantae</taxon>
        <taxon>Streptophyta</taxon>
        <taxon>Embryophyta</taxon>
        <taxon>Tracheophyta</taxon>
        <taxon>Spermatophyta</taxon>
        <taxon>Magnoliopsida</taxon>
        <taxon>eudicotyledons</taxon>
        <taxon>Gunneridae</taxon>
        <taxon>Pentapetalae</taxon>
        <taxon>rosids</taxon>
        <taxon>fabids</taxon>
        <taxon>Malpighiales</taxon>
        <taxon>Rhizophoraceae</taxon>
        <taxon>Rhizophora</taxon>
    </lineage>
</organism>
<protein>
    <submittedName>
        <fullName evidence="1">Uncharacterized protein</fullName>
    </submittedName>
</protein>
<reference evidence="1" key="1">
    <citation type="submission" date="2018-02" db="EMBL/GenBank/DDBJ databases">
        <title>Rhizophora mucronata_Transcriptome.</title>
        <authorList>
            <person name="Meera S.P."/>
            <person name="Sreeshan A."/>
            <person name="Augustine A."/>
        </authorList>
    </citation>
    <scope>NUCLEOTIDE SEQUENCE</scope>
    <source>
        <tissue evidence="1">Leaf</tissue>
    </source>
</reference>
<accession>A0A2P2NRT5</accession>
<dbReference type="EMBL" id="GGEC01064734">
    <property type="protein sequence ID" value="MBX45218.1"/>
    <property type="molecule type" value="Transcribed_RNA"/>
</dbReference>
<dbReference type="AlphaFoldDB" id="A0A2P2NRT5"/>
<name>A0A2P2NRT5_RHIMU</name>